<feature type="transmembrane region" description="Helical" evidence="1">
    <location>
        <begin position="130"/>
        <end position="147"/>
    </location>
</feature>
<feature type="transmembrane region" description="Helical" evidence="1">
    <location>
        <begin position="259"/>
        <end position="277"/>
    </location>
</feature>
<comment type="caution">
    <text evidence="3">The sequence shown here is derived from an EMBL/GenBank/DDBJ whole genome shotgun (WGS) entry which is preliminary data.</text>
</comment>
<feature type="transmembrane region" description="Helical" evidence="1">
    <location>
        <begin position="398"/>
        <end position="419"/>
    </location>
</feature>
<feature type="domain" description="DUF2157" evidence="2">
    <location>
        <begin position="11"/>
        <end position="152"/>
    </location>
</feature>
<keyword evidence="1" id="KW-1133">Transmembrane helix</keyword>
<evidence type="ECO:0000313" key="4">
    <source>
        <dbReference type="Proteomes" id="UP001317191"/>
    </source>
</evidence>
<keyword evidence="1" id="KW-0812">Transmembrane</keyword>
<dbReference type="RefSeq" id="WP_250592208.1">
    <property type="nucleotide sequence ID" value="NZ_JAMLJM010000003.1"/>
</dbReference>
<evidence type="ECO:0000256" key="1">
    <source>
        <dbReference type="SAM" id="Phobius"/>
    </source>
</evidence>
<dbReference type="Pfam" id="PF09925">
    <property type="entry name" value="DUF2157"/>
    <property type="match status" value="1"/>
</dbReference>
<reference evidence="3 4" key="1">
    <citation type="submission" date="2022-05" db="EMBL/GenBank/DDBJ databases">
        <title>Flavobacterium sp., isolated from activated sludge.</title>
        <authorList>
            <person name="Ran Q."/>
        </authorList>
    </citation>
    <scope>NUCLEOTIDE SEQUENCE [LARGE SCALE GENOMIC DNA]</scope>
    <source>
        <strain evidence="3 4">HXWNR70</strain>
    </source>
</reference>
<feature type="transmembrane region" description="Helical" evidence="1">
    <location>
        <begin position="104"/>
        <end position="124"/>
    </location>
</feature>
<organism evidence="3 4">
    <name type="scientific">Flavobacterium luminosum</name>
    <dbReference type="NCBI Taxonomy" id="2949086"/>
    <lineage>
        <taxon>Bacteria</taxon>
        <taxon>Pseudomonadati</taxon>
        <taxon>Bacteroidota</taxon>
        <taxon>Flavobacteriia</taxon>
        <taxon>Flavobacteriales</taxon>
        <taxon>Flavobacteriaceae</taxon>
        <taxon>Flavobacterium</taxon>
    </lineage>
</organism>
<feature type="transmembrane region" description="Helical" evidence="1">
    <location>
        <begin position="206"/>
        <end position="223"/>
    </location>
</feature>
<keyword evidence="1" id="KW-0472">Membrane</keyword>
<dbReference type="InterPro" id="IPR018677">
    <property type="entry name" value="DUF2157"/>
</dbReference>
<feature type="transmembrane region" description="Helical" evidence="1">
    <location>
        <begin position="229"/>
        <end position="247"/>
    </location>
</feature>
<dbReference type="EMBL" id="JAMLJM010000003">
    <property type="protein sequence ID" value="MCL9808821.1"/>
    <property type="molecule type" value="Genomic_DNA"/>
</dbReference>
<feature type="transmembrane region" description="Helical" evidence="1">
    <location>
        <begin position="178"/>
        <end position="194"/>
    </location>
</feature>
<accession>A0ABT0TMV1</accession>
<feature type="transmembrane region" description="Helical" evidence="1">
    <location>
        <begin position="74"/>
        <end position="92"/>
    </location>
</feature>
<feature type="transmembrane region" description="Helical" evidence="1">
    <location>
        <begin position="375"/>
        <end position="392"/>
    </location>
</feature>
<feature type="transmembrane region" description="Helical" evidence="1">
    <location>
        <begin position="297"/>
        <end position="314"/>
    </location>
</feature>
<sequence length="427" mass="49276">MSNSILKELPELVSNNVITKDIAENIINYYQKKPENNPNKLFTIFGILGALLGGLGIILILAHNWDNFSILTKTIISFIPTILSQAFCFFSLQKKPESSAWRESSATFLLFAVAATISLIAQVYNLPENFKGFLLTWILLSIPLVYIMRSSFVSLLCIAGITWYCSVSNYEYRQSAQFLHWLLFLILLPYYISLLKTYPKTNFTRFHHWFWAVGLLICLPSISPLNNPVLLIGFISVLSIFYFIGKSDFFSGLDQPRNAFWLVGKIGTLVLTFIFTFKDPWLELQRQKKDYLQIDSLVYLTLFLVGLILLFKTLKKRTILKTNPIHFVFILFSILFFLSSETEAFVLITITNFIVLLIGTYEIKNGAETYSLYKLNFGLIVISFLILCRFFDTEMSFIIRGLLFISIGLGFFLLNYYLLKKRKQHEN</sequence>
<feature type="transmembrane region" description="Helical" evidence="1">
    <location>
        <begin position="321"/>
        <end position="338"/>
    </location>
</feature>
<keyword evidence="4" id="KW-1185">Reference proteome</keyword>
<feature type="transmembrane region" description="Helical" evidence="1">
    <location>
        <begin position="41"/>
        <end position="62"/>
    </location>
</feature>
<feature type="transmembrane region" description="Helical" evidence="1">
    <location>
        <begin position="344"/>
        <end position="363"/>
    </location>
</feature>
<name>A0ABT0TMV1_9FLAO</name>
<proteinExistence type="predicted"/>
<gene>
    <name evidence="3" type="ORF">NAT50_05550</name>
</gene>
<dbReference type="Proteomes" id="UP001317191">
    <property type="component" value="Unassembled WGS sequence"/>
</dbReference>
<evidence type="ECO:0000313" key="3">
    <source>
        <dbReference type="EMBL" id="MCL9808821.1"/>
    </source>
</evidence>
<protein>
    <submittedName>
        <fullName evidence="3">DUF2157 domain-containing protein</fullName>
    </submittedName>
</protein>
<evidence type="ECO:0000259" key="2">
    <source>
        <dbReference type="Pfam" id="PF09925"/>
    </source>
</evidence>